<evidence type="ECO:0000256" key="7">
    <source>
        <dbReference type="ARBA" id="ARBA00023242"/>
    </source>
</evidence>
<evidence type="ECO:0000256" key="5">
    <source>
        <dbReference type="ARBA" id="ARBA00023159"/>
    </source>
</evidence>
<gene>
    <name evidence="13" type="primary">LOC112684373</name>
</gene>
<dbReference type="AlphaFoldDB" id="A0A8B8FMS8"/>
<evidence type="ECO:0000313" key="12">
    <source>
        <dbReference type="Proteomes" id="UP000694846"/>
    </source>
</evidence>
<evidence type="ECO:0000256" key="8">
    <source>
        <dbReference type="ARBA" id="ARBA00031968"/>
    </source>
</evidence>
<organism evidence="12 13">
    <name type="scientific">Sipha flava</name>
    <name type="common">yellow sugarcane aphid</name>
    <dbReference type="NCBI Taxonomy" id="143950"/>
    <lineage>
        <taxon>Eukaryota</taxon>
        <taxon>Metazoa</taxon>
        <taxon>Ecdysozoa</taxon>
        <taxon>Arthropoda</taxon>
        <taxon>Hexapoda</taxon>
        <taxon>Insecta</taxon>
        <taxon>Pterygota</taxon>
        <taxon>Neoptera</taxon>
        <taxon>Paraneoptera</taxon>
        <taxon>Hemiptera</taxon>
        <taxon>Sternorrhyncha</taxon>
        <taxon>Aphidomorpha</taxon>
        <taxon>Aphidoidea</taxon>
        <taxon>Aphididae</taxon>
        <taxon>Sipha</taxon>
    </lineage>
</organism>
<dbReference type="SMART" id="SM00509">
    <property type="entry name" value="TFS2N"/>
    <property type="match status" value="1"/>
</dbReference>
<evidence type="ECO:0000313" key="13">
    <source>
        <dbReference type="RefSeq" id="XP_025411660.1"/>
    </source>
</evidence>
<feature type="region of interest" description="Disordered" evidence="10">
    <location>
        <begin position="93"/>
        <end position="182"/>
    </location>
</feature>
<protein>
    <recommendedName>
        <fullName evidence="3">Mediator of RNA polymerase II transcription subunit 26</fullName>
    </recommendedName>
    <alternativeName>
        <fullName evidence="8">Mediator complex subunit 26</fullName>
    </alternativeName>
</protein>
<evidence type="ECO:0000256" key="6">
    <source>
        <dbReference type="ARBA" id="ARBA00023163"/>
    </source>
</evidence>
<evidence type="ECO:0000256" key="2">
    <source>
        <dbReference type="ARBA" id="ARBA00009681"/>
    </source>
</evidence>
<comment type="subcellular location">
    <subcellularLocation>
        <location evidence="1 9">Nucleus</location>
    </subcellularLocation>
</comment>
<sequence length="335" mass="37617">MQKTFFDIKHRLLSALDDEYNVTDMSTVFEVISTLEQLPVTTEVLEATRIGKMVNELRRKTLDKQLAKRAKELVQRWRNLMINSAQVIQQAKLPPSQPNGMLSNHSKRPITSPDQCTAPLKKPKLNGVPILSSTTISPPVQRTPEPIPSPVNELEQELDPIIEPQGPKKRGRKKGGKNSIKLGITPANPVDLERMVVGASKLKTTQEIIASLRKDDVNYQVEEKPQISVQEFQDEPSVAKVDKPTRPKVADVDRQILDIYNRLPPLDIEAIDWNSPPPSPPRPPLSPTDLVEGAQIEGVTGNWENDETFREWHEVLTRANDTGEPLVILPYVIID</sequence>
<dbReference type="PANTHER" id="PTHR15201:SF1">
    <property type="entry name" value="MEDIATOR OF RNA POLYMERASE II TRANSCRIPTION SUBUNIT 26"/>
    <property type="match status" value="1"/>
</dbReference>
<keyword evidence="7 9" id="KW-0539">Nucleus</keyword>
<dbReference type="InterPro" id="IPR042376">
    <property type="entry name" value="MED26"/>
</dbReference>
<feature type="domain" description="TFIIS N-terminal" evidence="11">
    <location>
        <begin position="7"/>
        <end position="84"/>
    </location>
</feature>
<dbReference type="GO" id="GO:0003712">
    <property type="term" value="F:transcription coregulator activity"/>
    <property type="evidence" value="ECO:0007669"/>
    <property type="project" value="TreeGrafter"/>
</dbReference>
<dbReference type="GO" id="GO:0006357">
    <property type="term" value="P:regulation of transcription by RNA polymerase II"/>
    <property type="evidence" value="ECO:0007669"/>
    <property type="project" value="InterPro"/>
</dbReference>
<dbReference type="InterPro" id="IPR003617">
    <property type="entry name" value="TFIIS/CRSP70_N_sub"/>
</dbReference>
<dbReference type="GeneID" id="112684373"/>
<dbReference type="Pfam" id="PF08711">
    <property type="entry name" value="Med26"/>
    <property type="match status" value="1"/>
</dbReference>
<evidence type="ECO:0000256" key="3">
    <source>
        <dbReference type="ARBA" id="ARBA00019686"/>
    </source>
</evidence>
<accession>A0A8B8FMS8</accession>
<dbReference type="PROSITE" id="PS51319">
    <property type="entry name" value="TFIIS_N"/>
    <property type="match status" value="1"/>
</dbReference>
<comment type="similarity">
    <text evidence="2">Belongs to the Mediator complex subunit 26 family.</text>
</comment>
<evidence type="ECO:0000256" key="4">
    <source>
        <dbReference type="ARBA" id="ARBA00023015"/>
    </source>
</evidence>
<dbReference type="InterPro" id="IPR035441">
    <property type="entry name" value="TFIIS/LEDGF_dom_sf"/>
</dbReference>
<evidence type="ECO:0000259" key="11">
    <source>
        <dbReference type="PROSITE" id="PS51319"/>
    </source>
</evidence>
<keyword evidence="12" id="KW-1185">Reference proteome</keyword>
<reference evidence="13" key="1">
    <citation type="submission" date="2025-08" db="UniProtKB">
        <authorList>
            <consortium name="RefSeq"/>
        </authorList>
    </citation>
    <scope>IDENTIFICATION</scope>
    <source>
        <tissue evidence="13">Whole body</tissue>
    </source>
</reference>
<dbReference type="CTD" id="9441"/>
<name>A0A8B8FMS8_9HEMI</name>
<dbReference type="Gene3D" id="1.20.930.10">
    <property type="entry name" value="Conserved domain common to transcription factors TFIIS, elongin A, CRSP70"/>
    <property type="match status" value="1"/>
</dbReference>
<proteinExistence type="inferred from homology"/>
<keyword evidence="6" id="KW-0804">Transcription</keyword>
<keyword evidence="5" id="KW-0010">Activator</keyword>
<dbReference type="PANTHER" id="PTHR15201">
    <property type="entry name" value="CRSP70"/>
    <property type="match status" value="1"/>
</dbReference>
<dbReference type="GO" id="GO:0070847">
    <property type="term" value="C:core mediator complex"/>
    <property type="evidence" value="ECO:0007669"/>
    <property type="project" value="TreeGrafter"/>
</dbReference>
<dbReference type="Proteomes" id="UP000694846">
    <property type="component" value="Unplaced"/>
</dbReference>
<keyword evidence="4" id="KW-0805">Transcription regulation</keyword>
<feature type="compositionally biased region" description="Polar residues" evidence="10">
    <location>
        <begin position="131"/>
        <end position="140"/>
    </location>
</feature>
<feature type="compositionally biased region" description="Basic residues" evidence="10">
    <location>
        <begin position="167"/>
        <end position="176"/>
    </location>
</feature>
<dbReference type="RefSeq" id="XP_025411660.1">
    <property type="nucleotide sequence ID" value="XM_025555875.1"/>
</dbReference>
<evidence type="ECO:0000256" key="1">
    <source>
        <dbReference type="ARBA" id="ARBA00004123"/>
    </source>
</evidence>
<dbReference type="SUPFAM" id="SSF47676">
    <property type="entry name" value="Conserved domain common to transcription factors TFIIS, elongin A, CRSP70"/>
    <property type="match status" value="1"/>
</dbReference>
<dbReference type="OrthoDB" id="550309at2759"/>
<dbReference type="GO" id="GO:0016592">
    <property type="term" value="C:mediator complex"/>
    <property type="evidence" value="ECO:0007669"/>
    <property type="project" value="InterPro"/>
</dbReference>
<dbReference type="InterPro" id="IPR017923">
    <property type="entry name" value="TFIIS_N"/>
</dbReference>
<dbReference type="CDD" id="cd00183">
    <property type="entry name" value="TFIIS_I"/>
    <property type="match status" value="1"/>
</dbReference>
<dbReference type="GO" id="GO:0010628">
    <property type="term" value="P:positive regulation of gene expression"/>
    <property type="evidence" value="ECO:0007669"/>
    <property type="project" value="TreeGrafter"/>
</dbReference>
<evidence type="ECO:0000256" key="10">
    <source>
        <dbReference type="SAM" id="MobiDB-lite"/>
    </source>
</evidence>
<evidence type="ECO:0000256" key="9">
    <source>
        <dbReference type="PROSITE-ProRule" id="PRU00649"/>
    </source>
</evidence>